<dbReference type="PROSITE" id="PS50222">
    <property type="entry name" value="EF_HAND_2"/>
    <property type="match status" value="1"/>
</dbReference>
<reference evidence="3" key="1">
    <citation type="submission" date="2020-07" db="EMBL/GenBank/DDBJ databases">
        <title>Huge and variable diversity of episymbiotic CPR bacteria and DPANN archaea in groundwater ecosystems.</title>
        <authorList>
            <person name="He C.Y."/>
            <person name="Keren R."/>
            <person name="Whittaker M."/>
            <person name="Farag I.F."/>
            <person name="Doudna J."/>
            <person name="Cate J.H.D."/>
            <person name="Banfield J.F."/>
        </authorList>
    </citation>
    <scope>NUCLEOTIDE SEQUENCE</scope>
    <source>
        <strain evidence="3">NC_groundwater_763_Ag_S-0.2um_68_21</strain>
    </source>
</reference>
<feature type="signal peptide" evidence="1">
    <location>
        <begin position="1"/>
        <end position="20"/>
    </location>
</feature>
<organism evidence="3 4">
    <name type="scientific">Tectimicrobiota bacterium</name>
    <dbReference type="NCBI Taxonomy" id="2528274"/>
    <lineage>
        <taxon>Bacteria</taxon>
        <taxon>Pseudomonadati</taxon>
        <taxon>Nitrospinota/Tectimicrobiota group</taxon>
        <taxon>Candidatus Tectimicrobiota</taxon>
    </lineage>
</organism>
<dbReference type="AlphaFoldDB" id="A0A932MNH5"/>
<proteinExistence type="predicted"/>
<comment type="caution">
    <text evidence="3">The sequence shown here is derived from an EMBL/GenBank/DDBJ whole genome shotgun (WGS) entry which is preliminary data.</text>
</comment>
<gene>
    <name evidence="3" type="ORF">HYZ11_17300</name>
</gene>
<dbReference type="InterPro" id="IPR002048">
    <property type="entry name" value="EF_hand_dom"/>
</dbReference>
<evidence type="ECO:0000313" key="4">
    <source>
        <dbReference type="Proteomes" id="UP000782312"/>
    </source>
</evidence>
<dbReference type="Proteomes" id="UP000782312">
    <property type="component" value="Unassembled WGS sequence"/>
</dbReference>
<dbReference type="InterPro" id="IPR010412">
    <property type="entry name" value="DUF1007"/>
</dbReference>
<dbReference type="PROSITE" id="PS00018">
    <property type="entry name" value="EF_HAND_1"/>
    <property type="match status" value="1"/>
</dbReference>
<dbReference type="GO" id="GO:0005509">
    <property type="term" value="F:calcium ion binding"/>
    <property type="evidence" value="ECO:0007669"/>
    <property type="project" value="InterPro"/>
</dbReference>
<keyword evidence="1" id="KW-0732">Signal</keyword>
<name>A0A932MNH5_UNCTE</name>
<dbReference type="EMBL" id="JACPUR010000040">
    <property type="protein sequence ID" value="MBI3129369.1"/>
    <property type="molecule type" value="Genomic_DNA"/>
</dbReference>
<protein>
    <submittedName>
        <fullName evidence="3">DUF1007 family protein</fullName>
    </submittedName>
</protein>
<dbReference type="InterPro" id="IPR018247">
    <property type="entry name" value="EF_Hand_1_Ca_BS"/>
</dbReference>
<evidence type="ECO:0000313" key="3">
    <source>
        <dbReference type="EMBL" id="MBI3129369.1"/>
    </source>
</evidence>
<feature type="chain" id="PRO_5037389684" evidence="1">
    <location>
        <begin position="21"/>
        <end position="197"/>
    </location>
</feature>
<feature type="domain" description="EF-hand" evidence="2">
    <location>
        <begin position="48"/>
        <end position="83"/>
    </location>
</feature>
<evidence type="ECO:0000259" key="2">
    <source>
        <dbReference type="PROSITE" id="PS50222"/>
    </source>
</evidence>
<accession>A0A932MNH5</accession>
<sequence length="197" mass="22487">MRLLLLAAALVAWPPSPALPHPHVWITNGTTFLFQDGKLAGVRLEWAFDELFSDTLVREFDENKNGKLDPAEVQQIQKETFPYLQKFHFFAHIMLGQKKAPVTEVHEFSAEARKDGVRYRLTVRLPEPVDPRKTPVTVNVFDETYYVDFIHEKKDPVRIEGAPAGTCTYRMGRSILSVVSGWNMMVPTPIHLECPAR</sequence>
<dbReference type="Pfam" id="PF06226">
    <property type="entry name" value="DUF1007"/>
    <property type="match status" value="1"/>
</dbReference>
<evidence type="ECO:0000256" key="1">
    <source>
        <dbReference type="SAM" id="SignalP"/>
    </source>
</evidence>